<name>A0A917E2R3_9BACL</name>
<comment type="caution">
    <text evidence="1">The sequence shown here is derived from an EMBL/GenBank/DDBJ whole genome shotgun (WGS) entry which is preliminary data.</text>
</comment>
<dbReference type="EMBL" id="BMHP01000007">
    <property type="protein sequence ID" value="GGD95457.1"/>
    <property type="molecule type" value="Genomic_DNA"/>
</dbReference>
<gene>
    <name evidence="1" type="ORF">GCM10010911_62680</name>
</gene>
<accession>A0A917E2R3</accession>
<dbReference type="AlphaFoldDB" id="A0A917E2R3"/>
<keyword evidence="2" id="KW-1185">Reference proteome</keyword>
<proteinExistence type="predicted"/>
<reference evidence="1" key="1">
    <citation type="journal article" date="2014" name="Int. J. Syst. Evol. Microbiol.">
        <title>Complete genome sequence of Corynebacterium casei LMG S-19264T (=DSM 44701T), isolated from a smear-ripened cheese.</title>
        <authorList>
            <consortium name="US DOE Joint Genome Institute (JGI-PGF)"/>
            <person name="Walter F."/>
            <person name="Albersmeier A."/>
            <person name="Kalinowski J."/>
            <person name="Ruckert C."/>
        </authorList>
    </citation>
    <scope>NUCLEOTIDE SEQUENCE</scope>
    <source>
        <strain evidence="1">CGMCC 1.15178</strain>
    </source>
</reference>
<protein>
    <submittedName>
        <fullName evidence="1">Uncharacterized protein</fullName>
    </submittedName>
</protein>
<sequence length="62" mass="7194">MKAAASRSVGIRDGSELAKMELKLLLIQYEWFQNKLEELGAKVQPYFTVASTFYIKWFSTYP</sequence>
<dbReference type="RefSeq" id="WP_308422862.1">
    <property type="nucleotide sequence ID" value="NZ_BMHP01000007.1"/>
</dbReference>
<evidence type="ECO:0000313" key="2">
    <source>
        <dbReference type="Proteomes" id="UP000612456"/>
    </source>
</evidence>
<evidence type="ECO:0000313" key="1">
    <source>
        <dbReference type="EMBL" id="GGD95457.1"/>
    </source>
</evidence>
<reference evidence="1" key="2">
    <citation type="submission" date="2020-09" db="EMBL/GenBank/DDBJ databases">
        <authorList>
            <person name="Sun Q."/>
            <person name="Zhou Y."/>
        </authorList>
    </citation>
    <scope>NUCLEOTIDE SEQUENCE</scope>
    <source>
        <strain evidence="1">CGMCC 1.15178</strain>
    </source>
</reference>
<organism evidence="1 2">
    <name type="scientific">Paenibacillus nasutitermitis</name>
    <dbReference type="NCBI Taxonomy" id="1652958"/>
    <lineage>
        <taxon>Bacteria</taxon>
        <taxon>Bacillati</taxon>
        <taxon>Bacillota</taxon>
        <taxon>Bacilli</taxon>
        <taxon>Bacillales</taxon>
        <taxon>Paenibacillaceae</taxon>
        <taxon>Paenibacillus</taxon>
    </lineage>
</organism>
<dbReference type="Proteomes" id="UP000612456">
    <property type="component" value="Unassembled WGS sequence"/>
</dbReference>